<evidence type="ECO:0000313" key="1">
    <source>
        <dbReference type="EMBL" id="WOG86277.1"/>
    </source>
</evidence>
<organism evidence="1 2">
    <name type="scientific">Daucus carota subsp. sativus</name>
    <name type="common">Carrot</name>
    <dbReference type="NCBI Taxonomy" id="79200"/>
    <lineage>
        <taxon>Eukaryota</taxon>
        <taxon>Viridiplantae</taxon>
        <taxon>Streptophyta</taxon>
        <taxon>Embryophyta</taxon>
        <taxon>Tracheophyta</taxon>
        <taxon>Spermatophyta</taxon>
        <taxon>Magnoliopsida</taxon>
        <taxon>eudicotyledons</taxon>
        <taxon>Gunneridae</taxon>
        <taxon>Pentapetalae</taxon>
        <taxon>asterids</taxon>
        <taxon>campanulids</taxon>
        <taxon>Apiales</taxon>
        <taxon>Apiaceae</taxon>
        <taxon>Apioideae</taxon>
        <taxon>Scandiceae</taxon>
        <taxon>Daucinae</taxon>
        <taxon>Daucus</taxon>
        <taxon>Daucus sect. Daucus</taxon>
    </lineage>
</organism>
<proteinExistence type="predicted"/>
<reference evidence="1" key="2">
    <citation type="submission" date="2022-03" db="EMBL/GenBank/DDBJ databases">
        <title>Draft title - Genomic analysis of global carrot germplasm unveils the trajectory of domestication and the origin of high carotenoid orange carrot.</title>
        <authorList>
            <person name="Iorizzo M."/>
            <person name="Ellison S."/>
            <person name="Senalik D."/>
            <person name="Macko-Podgorni A."/>
            <person name="Grzebelus D."/>
            <person name="Bostan H."/>
            <person name="Rolling W."/>
            <person name="Curaba J."/>
            <person name="Simon P."/>
        </authorList>
    </citation>
    <scope>NUCLEOTIDE SEQUENCE</scope>
    <source>
        <tissue evidence="1">Leaf</tissue>
    </source>
</reference>
<dbReference type="AlphaFoldDB" id="A0A161Y4B8"/>
<keyword evidence="2" id="KW-1185">Reference proteome</keyword>
<dbReference type="Proteomes" id="UP000077755">
    <property type="component" value="Chromosome 2"/>
</dbReference>
<dbReference type="Gramene" id="KZN04117">
    <property type="protein sequence ID" value="KZN04117"/>
    <property type="gene ID" value="DCAR_004954"/>
</dbReference>
<accession>A0A161Y4B8</accession>
<dbReference type="Gene3D" id="1.20.120.1750">
    <property type="match status" value="1"/>
</dbReference>
<evidence type="ECO:0000313" key="2">
    <source>
        <dbReference type="Proteomes" id="UP000077755"/>
    </source>
</evidence>
<protein>
    <submittedName>
        <fullName evidence="1">Uncharacterized protein</fullName>
    </submittedName>
</protein>
<gene>
    <name evidence="1" type="ORF">DCAR_0205478</name>
</gene>
<reference evidence="1" key="1">
    <citation type="journal article" date="2016" name="Nat. Genet.">
        <title>A high-quality carrot genome assembly provides new insights into carotenoid accumulation and asterid genome evolution.</title>
        <authorList>
            <person name="Iorizzo M."/>
            <person name="Ellison S."/>
            <person name="Senalik D."/>
            <person name="Zeng P."/>
            <person name="Satapoomin P."/>
            <person name="Huang J."/>
            <person name="Bowman M."/>
            <person name="Iovene M."/>
            <person name="Sanseverino W."/>
            <person name="Cavagnaro P."/>
            <person name="Yildiz M."/>
            <person name="Macko-Podgorni A."/>
            <person name="Moranska E."/>
            <person name="Grzebelus E."/>
            <person name="Grzebelus D."/>
            <person name="Ashrafi H."/>
            <person name="Zheng Z."/>
            <person name="Cheng S."/>
            <person name="Spooner D."/>
            <person name="Van Deynze A."/>
            <person name="Simon P."/>
        </authorList>
    </citation>
    <scope>NUCLEOTIDE SEQUENCE</scope>
    <source>
        <tissue evidence="1">Leaf</tissue>
    </source>
</reference>
<sequence>MLVLRCSEPNCNAVTGEDMVEFLMSGACKKKYREFLFRSYVETKKLQVLEEKLCQRRERLKFITEAWEQIAECRLVLKWTIAEKASPRKELFEYLQGEAEMALERLHDSAENTLKQ</sequence>
<dbReference type="EMBL" id="CP093344">
    <property type="protein sequence ID" value="WOG86277.1"/>
    <property type="molecule type" value="Genomic_DNA"/>
</dbReference>
<name>A0A161Y4B8_DAUCS</name>